<keyword evidence="2" id="KW-1185">Reference proteome</keyword>
<evidence type="ECO:0000313" key="2">
    <source>
        <dbReference type="Proteomes" id="UP000295097"/>
    </source>
</evidence>
<protein>
    <submittedName>
        <fullName evidence="1">Uncharacterized protein DUF3830</fullName>
    </submittedName>
</protein>
<dbReference type="RefSeq" id="WP_132312567.1">
    <property type="nucleotide sequence ID" value="NZ_SMAR01000022.1"/>
</dbReference>
<dbReference type="OrthoDB" id="2082589at2"/>
<organism evidence="1 2">
    <name type="scientific">Martelella mediterranea</name>
    <dbReference type="NCBI Taxonomy" id="293089"/>
    <lineage>
        <taxon>Bacteria</taxon>
        <taxon>Pseudomonadati</taxon>
        <taxon>Pseudomonadota</taxon>
        <taxon>Alphaproteobacteria</taxon>
        <taxon>Hyphomicrobiales</taxon>
        <taxon>Aurantimonadaceae</taxon>
        <taxon>Martelella</taxon>
    </lineage>
</organism>
<dbReference type="Proteomes" id="UP000295097">
    <property type="component" value="Unassembled WGS sequence"/>
</dbReference>
<name>A0A4R3NLL4_9HYPH</name>
<sequence length="138" mass="15121">MKLKIAAGPYTFDAVLETEKAPKTSEAFLKQMPYTSQVVHVRWSGEGVWVPLGDTDFGVGYENHTSHPAPGHIILYPGGISETEILLAYGGVDFSSKMGQLAGNHFITITSNLDKLPEIGRLTLWEGAQDIRFEVAED</sequence>
<dbReference type="Gene3D" id="2.40.100.20">
    <property type="match status" value="1"/>
</dbReference>
<dbReference type="Pfam" id="PF12903">
    <property type="entry name" value="DUF3830"/>
    <property type="match status" value="1"/>
</dbReference>
<dbReference type="AlphaFoldDB" id="A0A4R3NLL4"/>
<evidence type="ECO:0000313" key="1">
    <source>
        <dbReference type="EMBL" id="TCT36278.1"/>
    </source>
</evidence>
<dbReference type="InterPro" id="IPR024532">
    <property type="entry name" value="DUF3830"/>
</dbReference>
<proteinExistence type="predicted"/>
<accession>A0A4R3NLL4</accession>
<comment type="caution">
    <text evidence="1">The sequence shown here is derived from an EMBL/GenBank/DDBJ whole genome shotgun (WGS) entry which is preliminary data.</text>
</comment>
<gene>
    <name evidence="1" type="ORF">EDC90_10227</name>
</gene>
<dbReference type="EMBL" id="SMAR01000022">
    <property type="protein sequence ID" value="TCT36278.1"/>
    <property type="molecule type" value="Genomic_DNA"/>
</dbReference>
<reference evidence="1 2" key="1">
    <citation type="submission" date="2019-03" db="EMBL/GenBank/DDBJ databases">
        <title>Freshwater and sediment microbial communities from various areas in North America, analyzing microbe dynamics in response to fracking.</title>
        <authorList>
            <person name="Lamendella R."/>
        </authorList>
    </citation>
    <scope>NUCLEOTIDE SEQUENCE [LARGE SCALE GENOMIC DNA]</scope>
    <source>
        <strain evidence="1 2">175.2</strain>
    </source>
</reference>